<evidence type="ECO:0000313" key="1">
    <source>
        <dbReference type="EMBL" id="XCB34586.1"/>
    </source>
</evidence>
<sequence length="75" mass="8281">MKNSQQTGALLPKQYLFFGIRGGVGLLKCNVHVVRRHLVPSLAGGALLQGKVVCDTEDPSTQIVSRFFRLQMPEK</sequence>
<dbReference type="EMBL" id="CP132942">
    <property type="protein sequence ID" value="XCB34586.1"/>
    <property type="molecule type" value="Genomic_DNA"/>
</dbReference>
<reference evidence="1" key="2">
    <citation type="journal article" date="2024" name="Environ. Microbiol.">
        <title>Genome analysis and description of Tunturibacter gen. nov. expands the diversity of Terriglobia in tundra soils.</title>
        <authorList>
            <person name="Messyasz A."/>
            <person name="Mannisto M.K."/>
            <person name="Kerkhof L.J."/>
            <person name="Haggblom M.M."/>
        </authorList>
    </citation>
    <scope>NUCLEOTIDE SEQUENCE</scope>
    <source>
        <strain evidence="1">X5P6</strain>
    </source>
</reference>
<protein>
    <submittedName>
        <fullName evidence="1">Uncharacterized protein</fullName>
    </submittedName>
</protein>
<dbReference type="AlphaFoldDB" id="A0AAU7ZUE0"/>
<dbReference type="KEGG" id="tpsc:RBB77_06760"/>
<organism evidence="1">
    <name type="scientific">Tunturiibacter psychrotolerans</name>
    <dbReference type="NCBI Taxonomy" id="3069686"/>
    <lineage>
        <taxon>Bacteria</taxon>
        <taxon>Pseudomonadati</taxon>
        <taxon>Acidobacteriota</taxon>
        <taxon>Terriglobia</taxon>
        <taxon>Terriglobales</taxon>
        <taxon>Acidobacteriaceae</taxon>
        <taxon>Tunturiibacter</taxon>
    </lineage>
</organism>
<gene>
    <name evidence="1" type="ORF">RBB77_06760</name>
</gene>
<reference evidence="1" key="1">
    <citation type="submission" date="2023-08" db="EMBL/GenBank/DDBJ databases">
        <authorList>
            <person name="Messyasz A."/>
            <person name="Mannisto M.K."/>
            <person name="Kerkhof L.J."/>
            <person name="Haggblom M."/>
        </authorList>
    </citation>
    <scope>NUCLEOTIDE SEQUENCE</scope>
    <source>
        <strain evidence="1">X5P6</strain>
    </source>
</reference>
<accession>A0AAU7ZUE0</accession>
<name>A0AAU7ZUE0_9BACT</name>
<proteinExistence type="predicted"/>